<dbReference type="AlphaFoldDB" id="A0A4D7B6S8"/>
<proteinExistence type="predicted"/>
<keyword evidence="8" id="KW-1185">Reference proteome</keyword>
<evidence type="ECO:0000313" key="7">
    <source>
        <dbReference type="EMBL" id="QCI65980.1"/>
    </source>
</evidence>
<dbReference type="GO" id="GO:0015658">
    <property type="term" value="F:branched-chain amino acid transmembrane transporter activity"/>
    <property type="evidence" value="ECO:0007669"/>
    <property type="project" value="InterPro"/>
</dbReference>
<reference evidence="7 8" key="1">
    <citation type="submission" date="2019-04" db="EMBL/GenBank/DDBJ databases">
        <title>Phreatobacter aquaticus sp. nov.</title>
        <authorList>
            <person name="Choi A."/>
        </authorList>
    </citation>
    <scope>NUCLEOTIDE SEQUENCE [LARGE SCALE GENOMIC DNA]</scope>
    <source>
        <strain evidence="7 8">KCTC 52518</strain>
    </source>
</reference>
<dbReference type="RefSeq" id="WP_136961426.1">
    <property type="nucleotide sequence ID" value="NZ_CP039690.1"/>
</dbReference>
<evidence type="ECO:0000256" key="3">
    <source>
        <dbReference type="ARBA" id="ARBA00022692"/>
    </source>
</evidence>
<dbReference type="EMBL" id="CP039690">
    <property type="protein sequence ID" value="QCI65980.1"/>
    <property type="molecule type" value="Genomic_DNA"/>
</dbReference>
<dbReference type="InterPro" id="IPR043428">
    <property type="entry name" value="LivM-like"/>
</dbReference>
<keyword evidence="3 6" id="KW-0812">Transmembrane</keyword>
<organism evidence="7 8">
    <name type="scientific">Phreatobacter stygius</name>
    <dbReference type="NCBI Taxonomy" id="1940610"/>
    <lineage>
        <taxon>Bacteria</taxon>
        <taxon>Pseudomonadati</taxon>
        <taxon>Pseudomonadota</taxon>
        <taxon>Alphaproteobacteria</taxon>
        <taxon>Hyphomicrobiales</taxon>
        <taxon>Phreatobacteraceae</taxon>
        <taxon>Phreatobacter</taxon>
    </lineage>
</organism>
<dbReference type="Pfam" id="PF02653">
    <property type="entry name" value="BPD_transp_2"/>
    <property type="match status" value="1"/>
</dbReference>
<evidence type="ECO:0000256" key="4">
    <source>
        <dbReference type="ARBA" id="ARBA00022989"/>
    </source>
</evidence>
<gene>
    <name evidence="7" type="ORF">E8M01_18245</name>
</gene>
<feature type="transmembrane region" description="Helical" evidence="6">
    <location>
        <begin position="276"/>
        <end position="297"/>
    </location>
</feature>
<dbReference type="GO" id="GO:0005886">
    <property type="term" value="C:plasma membrane"/>
    <property type="evidence" value="ECO:0007669"/>
    <property type="project" value="UniProtKB-SubCell"/>
</dbReference>
<keyword evidence="5 6" id="KW-0472">Membrane</keyword>
<accession>A0A4D7B6S8</accession>
<dbReference type="CDD" id="cd06581">
    <property type="entry name" value="TM_PBP1_LivM_like"/>
    <property type="match status" value="1"/>
</dbReference>
<evidence type="ECO:0000313" key="8">
    <source>
        <dbReference type="Proteomes" id="UP000298781"/>
    </source>
</evidence>
<feature type="transmembrane region" description="Helical" evidence="6">
    <location>
        <begin position="227"/>
        <end position="246"/>
    </location>
</feature>
<feature type="transmembrane region" description="Helical" evidence="6">
    <location>
        <begin position="81"/>
        <end position="101"/>
    </location>
</feature>
<feature type="transmembrane region" description="Helical" evidence="6">
    <location>
        <begin position="253"/>
        <end position="270"/>
    </location>
</feature>
<protein>
    <submittedName>
        <fullName evidence="7">Branched-chain amino acid ABC transporter permease</fullName>
    </submittedName>
</protein>
<dbReference type="PANTHER" id="PTHR30482">
    <property type="entry name" value="HIGH-AFFINITY BRANCHED-CHAIN AMINO ACID TRANSPORT SYSTEM PERMEASE"/>
    <property type="match status" value="1"/>
</dbReference>
<dbReference type="KEGG" id="pstg:E8M01_18245"/>
<feature type="transmembrane region" description="Helical" evidence="6">
    <location>
        <begin position="150"/>
        <end position="168"/>
    </location>
</feature>
<dbReference type="OrthoDB" id="9814461at2"/>
<feature type="transmembrane region" description="Helical" evidence="6">
    <location>
        <begin position="29"/>
        <end position="49"/>
    </location>
</feature>
<comment type="subcellular location">
    <subcellularLocation>
        <location evidence="1">Cell membrane</location>
        <topology evidence="1">Multi-pass membrane protein</topology>
    </subcellularLocation>
</comment>
<sequence>MTARGLVAPLLVVVAAALLAPLPLVIDAYWQSLVINILMYVALATAWALFSGPTRYVSLATVAFFGLGAYTMAFLGETLPWQAVLAASAVLGALVASIVGLSTLRLSGVYFVVFTFGLAELVRQLVTWGEAKFGGTVGRFIFVDITQRDIYWLLLGLCVVIFLAGIWIGRSRLGWALRAIGEDETVARHSGVDATRAKVLVFVVSATFMTVVGAIMAPRWTYIDPTIAFNPIVSFQVLIMALLGGAGRLYGPLLGVIPLVLLFEVLSANFPNYFSILLGLVFLGVVYFVPDGVAGLIGGGRRTTKSAAKSAARRAHPAE</sequence>
<dbReference type="Proteomes" id="UP000298781">
    <property type="component" value="Chromosome"/>
</dbReference>
<feature type="transmembrane region" description="Helical" evidence="6">
    <location>
        <begin position="108"/>
        <end position="126"/>
    </location>
</feature>
<feature type="transmembrane region" description="Helical" evidence="6">
    <location>
        <begin position="199"/>
        <end position="221"/>
    </location>
</feature>
<evidence type="ECO:0000256" key="2">
    <source>
        <dbReference type="ARBA" id="ARBA00022475"/>
    </source>
</evidence>
<dbReference type="PANTHER" id="PTHR30482:SF10">
    <property type="entry name" value="HIGH-AFFINITY BRANCHED-CHAIN AMINO ACID TRANSPORT PROTEIN BRAE"/>
    <property type="match status" value="1"/>
</dbReference>
<keyword evidence="4 6" id="KW-1133">Transmembrane helix</keyword>
<dbReference type="InterPro" id="IPR001851">
    <property type="entry name" value="ABC_transp_permease"/>
</dbReference>
<name>A0A4D7B6S8_9HYPH</name>
<evidence type="ECO:0000256" key="1">
    <source>
        <dbReference type="ARBA" id="ARBA00004651"/>
    </source>
</evidence>
<evidence type="ECO:0000256" key="6">
    <source>
        <dbReference type="SAM" id="Phobius"/>
    </source>
</evidence>
<keyword evidence="2" id="KW-1003">Cell membrane</keyword>
<evidence type="ECO:0000256" key="5">
    <source>
        <dbReference type="ARBA" id="ARBA00023136"/>
    </source>
</evidence>
<feature type="transmembrane region" description="Helical" evidence="6">
    <location>
        <begin position="56"/>
        <end position="75"/>
    </location>
</feature>